<keyword evidence="4" id="KW-1185">Reference proteome</keyword>
<dbReference type="SUPFAM" id="SSF54523">
    <property type="entry name" value="Pili subunits"/>
    <property type="match status" value="1"/>
</dbReference>
<keyword evidence="2" id="KW-0472">Membrane</keyword>
<proteinExistence type="predicted"/>
<dbReference type="Proteomes" id="UP000658720">
    <property type="component" value="Unassembled WGS sequence"/>
</dbReference>
<organism evidence="3 4">
    <name type="scientific">Synechocystis salina LEGE 00031</name>
    <dbReference type="NCBI Taxonomy" id="1828736"/>
    <lineage>
        <taxon>Bacteria</taxon>
        <taxon>Bacillati</taxon>
        <taxon>Cyanobacteriota</taxon>
        <taxon>Cyanophyceae</taxon>
        <taxon>Synechococcales</taxon>
        <taxon>Merismopediaceae</taxon>
        <taxon>Synechocystis</taxon>
    </lineage>
</organism>
<protein>
    <submittedName>
        <fullName evidence="3">Type II secretion system protein</fullName>
    </submittedName>
</protein>
<evidence type="ECO:0000256" key="2">
    <source>
        <dbReference type="SAM" id="Phobius"/>
    </source>
</evidence>
<dbReference type="EMBL" id="JADEVV010000012">
    <property type="protein sequence ID" value="MBE9253420.1"/>
    <property type="molecule type" value="Genomic_DNA"/>
</dbReference>
<evidence type="ECO:0000313" key="3">
    <source>
        <dbReference type="EMBL" id="MBE9253420.1"/>
    </source>
</evidence>
<dbReference type="Gene3D" id="3.30.700.10">
    <property type="entry name" value="Glycoprotein, Type 4 Pilin"/>
    <property type="match status" value="1"/>
</dbReference>
<sequence>MVSRTIFYLFFKLFDRHRKKSLGWTLIEVGTVAVIVGILASLAIPSFMRMKARMDTRNGIDTLKQTLQQAQRNAIKMGKECRVQLSPSSSPPKILLDNDPRYSGCLPYREVPLENVAFHHNFPGPNIRFSYKGNSTNLGTMVIESKNVTGIRYCLVMSNMIGMMRTGNYSEAPPTIGSSHCQRDV</sequence>
<evidence type="ECO:0000313" key="4">
    <source>
        <dbReference type="Proteomes" id="UP000658720"/>
    </source>
</evidence>
<evidence type="ECO:0000256" key="1">
    <source>
        <dbReference type="SAM" id="Coils"/>
    </source>
</evidence>
<comment type="caution">
    <text evidence="3">The sequence shown here is derived from an EMBL/GenBank/DDBJ whole genome shotgun (WGS) entry which is preliminary data.</text>
</comment>
<feature type="transmembrane region" description="Helical" evidence="2">
    <location>
        <begin position="22"/>
        <end position="44"/>
    </location>
</feature>
<keyword evidence="2" id="KW-1133">Transmembrane helix</keyword>
<reference evidence="3 4" key="1">
    <citation type="submission" date="2020-10" db="EMBL/GenBank/DDBJ databases">
        <authorList>
            <person name="Castelo-Branco R."/>
            <person name="Eusebio N."/>
            <person name="Adriana R."/>
            <person name="Vieira A."/>
            <person name="Brugerolle De Fraissinette N."/>
            <person name="Rezende De Castro R."/>
            <person name="Schneider M.P."/>
            <person name="Vasconcelos V."/>
            <person name="Leao P.N."/>
        </authorList>
    </citation>
    <scope>NUCLEOTIDE SEQUENCE [LARGE SCALE GENOMIC DNA]</scope>
    <source>
        <strain evidence="3 4">LEGE 00031</strain>
    </source>
</reference>
<name>A0ABR9VPZ3_9SYNC</name>
<keyword evidence="1" id="KW-0175">Coiled coil</keyword>
<gene>
    <name evidence="3" type="ORF">IQ217_05995</name>
</gene>
<dbReference type="InterPro" id="IPR045584">
    <property type="entry name" value="Pilin-like"/>
</dbReference>
<keyword evidence="2" id="KW-0812">Transmembrane</keyword>
<feature type="coiled-coil region" evidence="1">
    <location>
        <begin position="53"/>
        <end position="80"/>
    </location>
</feature>
<accession>A0ABR9VPZ3</accession>